<evidence type="ECO:0000256" key="2">
    <source>
        <dbReference type="ARBA" id="ARBA00023015"/>
    </source>
</evidence>
<dbReference type="InterPro" id="IPR013324">
    <property type="entry name" value="RNA_pol_sigma_r3/r4-like"/>
</dbReference>
<evidence type="ECO:0000313" key="9">
    <source>
        <dbReference type="Proteomes" id="UP000430508"/>
    </source>
</evidence>
<organism evidence="8 9">
    <name type="scientific">Dehalobacter restrictus</name>
    <dbReference type="NCBI Taxonomy" id="55583"/>
    <lineage>
        <taxon>Bacteria</taxon>
        <taxon>Bacillati</taxon>
        <taxon>Bacillota</taxon>
        <taxon>Clostridia</taxon>
        <taxon>Eubacteriales</taxon>
        <taxon>Desulfitobacteriaceae</taxon>
        <taxon>Dehalobacter</taxon>
    </lineage>
</organism>
<dbReference type="GO" id="GO:0006352">
    <property type="term" value="P:DNA-templated transcription initiation"/>
    <property type="evidence" value="ECO:0007669"/>
    <property type="project" value="InterPro"/>
</dbReference>
<dbReference type="InterPro" id="IPR013325">
    <property type="entry name" value="RNA_pol_sigma_r2"/>
</dbReference>
<feature type="domain" description="RNA polymerase sigma-70 region 2" evidence="6">
    <location>
        <begin position="12"/>
        <end position="76"/>
    </location>
</feature>
<dbReference type="PANTHER" id="PTHR43133:SF8">
    <property type="entry name" value="RNA POLYMERASE SIGMA FACTOR HI_1459-RELATED"/>
    <property type="match status" value="1"/>
</dbReference>
<evidence type="ECO:0000313" key="8">
    <source>
        <dbReference type="EMBL" id="QHA00455.1"/>
    </source>
</evidence>
<dbReference type="AlphaFoldDB" id="A0A857DJC1"/>
<dbReference type="Proteomes" id="UP000430508">
    <property type="component" value="Chromosome"/>
</dbReference>
<evidence type="ECO:0000259" key="7">
    <source>
        <dbReference type="Pfam" id="PF08281"/>
    </source>
</evidence>
<keyword evidence="2" id="KW-0805">Transcription regulation</keyword>
<keyword evidence="3" id="KW-0731">Sigma factor</keyword>
<keyword evidence="4" id="KW-0238">DNA-binding</keyword>
<comment type="similarity">
    <text evidence="1">Belongs to the sigma-70 factor family. ECF subfamily.</text>
</comment>
<name>A0A857DJC1_9FIRM</name>
<dbReference type="SUPFAM" id="SSF88946">
    <property type="entry name" value="Sigma2 domain of RNA polymerase sigma factors"/>
    <property type="match status" value="1"/>
</dbReference>
<dbReference type="CDD" id="cd06171">
    <property type="entry name" value="Sigma70_r4"/>
    <property type="match status" value="1"/>
</dbReference>
<dbReference type="SUPFAM" id="SSF88659">
    <property type="entry name" value="Sigma3 and sigma4 domains of RNA polymerase sigma factors"/>
    <property type="match status" value="1"/>
</dbReference>
<dbReference type="GO" id="GO:0016987">
    <property type="term" value="F:sigma factor activity"/>
    <property type="evidence" value="ECO:0007669"/>
    <property type="project" value="UniProtKB-KW"/>
</dbReference>
<dbReference type="InterPro" id="IPR039425">
    <property type="entry name" value="RNA_pol_sigma-70-like"/>
</dbReference>
<dbReference type="NCBIfam" id="TIGR02937">
    <property type="entry name" value="sigma70-ECF"/>
    <property type="match status" value="1"/>
</dbReference>
<dbReference type="InterPro" id="IPR013249">
    <property type="entry name" value="RNA_pol_sigma70_r4_t2"/>
</dbReference>
<evidence type="ECO:0000259" key="6">
    <source>
        <dbReference type="Pfam" id="PF04542"/>
    </source>
</evidence>
<gene>
    <name evidence="8" type="ORF">GQ588_07345</name>
</gene>
<dbReference type="PANTHER" id="PTHR43133">
    <property type="entry name" value="RNA POLYMERASE ECF-TYPE SIGMA FACTO"/>
    <property type="match status" value="1"/>
</dbReference>
<protein>
    <submittedName>
        <fullName evidence="8">Sigma-70 family RNA polymerase sigma factor</fullName>
    </submittedName>
</protein>
<proteinExistence type="inferred from homology"/>
<dbReference type="GO" id="GO:0003677">
    <property type="term" value="F:DNA binding"/>
    <property type="evidence" value="ECO:0007669"/>
    <property type="project" value="UniProtKB-KW"/>
</dbReference>
<dbReference type="Gene3D" id="1.10.10.10">
    <property type="entry name" value="Winged helix-like DNA-binding domain superfamily/Winged helix DNA-binding domain"/>
    <property type="match status" value="1"/>
</dbReference>
<dbReference type="EMBL" id="CP046996">
    <property type="protein sequence ID" value="QHA00455.1"/>
    <property type="molecule type" value="Genomic_DNA"/>
</dbReference>
<dbReference type="InterPro" id="IPR036388">
    <property type="entry name" value="WH-like_DNA-bd_sf"/>
</dbReference>
<evidence type="ECO:0000256" key="1">
    <source>
        <dbReference type="ARBA" id="ARBA00010641"/>
    </source>
</evidence>
<dbReference type="RefSeq" id="WP_019225511.1">
    <property type="nucleotide sequence ID" value="NZ_CP046996.1"/>
</dbReference>
<sequence>MNQTEVSFDEIYEELFPSVYRFVCLRIPSSEIEDVTSEVMAKVWRSLAGFEGRSSLKCWALKIASNYIADFYRGRKQVNMIPITEEIQDANNSRDYGEDLGTVLSVSNTLSQLTEHQIAVIQLRLIDGFSASETATILGTTQQAVDSLLYRAKKSFRTAYQAEVAGGEC</sequence>
<dbReference type="Pfam" id="PF08281">
    <property type="entry name" value="Sigma70_r4_2"/>
    <property type="match status" value="1"/>
</dbReference>
<evidence type="ECO:0000256" key="5">
    <source>
        <dbReference type="ARBA" id="ARBA00023163"/>
    </source>
</evidence>
<dbReference type="InterPro" id="IPR007627">
    <property type="entry name" value="RNA_pol_sigma70_r2"/>
</dbReference>
<feature type="domain" description="RNA polymerase sigma factor 70 region 4 type 2" evidence="7">
    <location>
        <begin position="107"/>
        <end position="154"/>
    </location>
</feature>
<dbReference type="Pfam" id="PF04542">
    <property type="entry name" value="Sigma70_r2"/>
    <property type="match status" value="1"/>
</dbReference>
<reference evidence="8 9" key="1">
    <citation type="submission" date="2019-12" db="EMBL/GenBank/DDBJ databases">
        <title>Sequence classification of anaerobic respiratory reductive dehalogenases: First we see many, then we see few.</title>
        <authorList>
            <person name="Molenda O."/>
            <person name="Puentes Jacome L.A."/>
            <person name="Cao X."/>
            <person name="Nesbo C.L."/>
            <person name="Tang S."/>
            <person name="Morson N."/>
            <person name="Patron J."/>
            <person name="Lomheim L."/>
            <person name="Wishart D.S."/>
            <person name="Edwards E.A."/>
        </authorList>
    </citation>
    <scope>NUCLEOTIDE SEQUENCE [LARGE SCALE GENOMIC DNA]</scope>
    <source>
        <strain evidence="8 9">12DCA</strain>
    </source>
</reference>
<accession>A0A857DJC1</accession>
<evidence type="ECO:0000256" key="3">
    <source>
        <dbReference type="ARBA" id="ARBA00023082"/>
    </source>
</evidence>
<dbReference type="Gene3D" id="1.10.1740.10">
    <property type="match status" value="1"/>
</dbReference>
<dbReference type="InterPro" id="IPR014284">
    <property type="entry name" value="RNA_pol_sigma-70_dom"/>
</dbReference>
<keyword evidence="5" id="KW-0804">Transcription</keyword>
<evidence type="ECO:0000256" key="4">
    <source>
        <dbReference type="ARBA" id="ARBA00023125"/>
    </source>
</evidence>